<name>A0ABY5YX82_9ACTN</name>
<feature type="domain" description="Metallo-beta-lactamase" evidence="1">
    <location>
        <begin position="29"/>
        <end position="208"/>
    </location>
</feature>
<keyword evidence="3" id="KW-1185">Reference proteome</keyword>
<proteinExistence type="predicted"/>
<dbReference type="InterPro" id="IPR001279">
    <property type="entry name" value="Metallo-B-lactamas"/>
</dbReference>
<dbReference type="SUPFAM" id="SSF56281">
    <property type="entry name" value="Metallo-hydrolase/oxidoreductase"/>
    <property type="match status" value="1"/>
</dbReference>
<gene>
    <name evidence="2" type="ORF">Drose_24370</name>
</gene>
<dbReference type="PANTHER" id="PTHR42951">
    <property type="entry name" value="METALLO-BETA-LACTAMASE DOMAIN-CONTAINING"/>
    <property type="match status" value="1"/>
</dbReference>
<protein>
    <submittedName>
        <fullName evidence="2">MBL fold metallo-hydrolase</fullName>
    </submittedName>
</protein>
<dbReference type="CDD" id="cd16282">
    <property type="entry name" value="metallo-hydrolase-like_MBL-fold"/>
    <property type="match status" value="1"/>
</dbReference>
<dbReference type="SMART" id="SM00849">
    <property type="entry name" value="Lactamase_B"/>
    <property type="match status" value="1"/>
</dbReference>
<evidence type="ECO:0000259" key="1">
    <source>
        <dbReference type="SMART" id="SM00849"/>
    </source>
</evidence>
<organism evidence="2 3">
    <name type="scientific">Dactylosporangium roseum</name>
    <dbReference type="NCBI Taxonomy" id="47989"/>
    <lineage>
        <taxon>Bacteria</taxon>
        <taxon>Bacillati</taxon>
        <taxon>Actinomycetota</taxon>
        <taxon>Actinomycetes</taxon>
        <taxon>Micromonosporales</taxon>
        <taxon>Micromonosporaceae</taxon>
        <taxon>Dactylosporangium</taxon>
    </lineage>
</organism>
<dbReference type="InterPro" id="IPR036866">
    <property type="entry name" value="RibonucZ/Hydroxyglut_hydro"/>
</dbReference>
<evidence type="ECO:0000313" key="2">
    <source>
        <dbReference type="EMBL" id="UWZ34360.1"/>
    </source>
</evidence>
<dbReference type="Proteomes" id="UP001058271">
    <property type="component" value="Chromosome"/>
</dbReference>
<dbReference type="RefSeq" id="WP_260723669.1">
    <property type="nucleotide sequence ID" value="NZ_BAAABS010000080.1"/>
</dbReference>
<evidence type="ECO:0000313" key="3">
    <source>
        <dbReference type="Proteomes" id="UP001058271"/>
    </source>
</evidence>
<dbReference type="Pfam" id="PF00753">
    <property type="entry name" value="Lactamase_B"/>
    <property type="match status" value="1"/>
</dbReference>
<dbReference type="EMBL" id="CP073721">
    <property type="protein sequence ID" value="UWZ34360.1"/>
    <property type="molecule type" value="Genomic_DNA"/>
</dbReference>
<reference evidence="2" key="1">
    <citation type="submission" date="2021-04" db="EMBL/GenBank/DDBJ databases">
        <title>Biosynthetic gene clusters of Dactylosporangioum roseum.</title>
        <authorList>
            <person name="Hartkoorn R.C."/>
            <person name="Beaudoing E."/>
            <person name="Hot D."/>
            <person name="Moureu S."/>
        </authorList>
    </citation>
    <scope>NUCLEOTIDE SEQUENCE</scope>
    <source>
        <strain evidence="2">NRRL B-16295</strain>
    </source>
</reference>
<accession>A0ABY5YX82</accession>
<dbReference type="Gene3D" id="3.60.15.10">
    <property type="entry name" value="Ribonuclease Z/Hydroxyacylglutathione hydrolase-like"/>
    <property type="match status" value="1"/>
</dbReference>
<sequence length="302" mass="31989">MRAFTGTPRLQEVADGVHAFLQPDGGWCLNNGGVIVDGGSAVLVDTAATEARARRLRDLVRAVVPAAPRIVVNTHAHGDHTFGNFVFPEAVVVGAELTRAEVLDVGLHLTKLWPDVQWGDIELAPPQMTFTGRLTLHLADRVAELHTFGPAHTVCDTVVWLPRERVLFTGDLVMSGVTPLVLSGSVGGLRDAVAALRRFGAETIVPGHGAPGGPELLGATERYLDLVLELAEAGLAERRAPVDVARGADLGEFAGLVDRERLVPNLYRAYAELRGGPEPAAGVDEIFGAMVELHGGLPACHA</sequence>
<dbReference type="PANTHER" id="PTHR42951:SF4">
    <property type="entry name" value="ACYL-COENZYME A THIOESTERASE MBLAC2"/>
    <property type="match status" value="1"/>
</dbReference>
<dbReference type="InterPro" id="IPR050855">
    <property type="entry name" value="NDM-1-like"/>
</dbReference>